<protein>
    <submittedName>
        <fullName evidence="2">Uncharacterized protein</fullName>
    </submittedName>
</protein>
<feature type="compositionally biased region" description="Basic residues" evidence="1">
    <location>
        <begin position="36"/>
        <end position="49"/>
    </location>
</feature>
<sequence>MTDPGRGRSRAACRRPGRSSRLPCRPSCSPPTRPGPSRRSRVGPRRLLRRRRPLRACPCRTGPYDACHGRLQPPRPRLRGRCPGSPHRGRRARCRMCRPPPHPGPRPPPSRRRRRRPAPDVRHRRSLRRRDCRHRPQEPASSCSRPPQGWAPRGSRRPQGQTPSGCPHLVQGPLSKRSRCPARWTSRRSRRSVGGTASCPCRLTRRHPVRRCRSWNGPRRGGRAWIVRPGRPRLLAGRRRTTPRWAGIRRRTGSHRPGRNRGRRGWHRSPGLACTGPHRMPGSGSRRSTGPGPAVRGRTRRRPGPGRAGRSSRGSPLVCGPSQPRRPDQVAHPEGDRGRHRAHHELPQS</sequence>
<feature type="compositionally biased region" description="Basic residues" evidence="1">
    <location>
        <begin position="109"/>
        <end position="133"/>
    </location>
</feature>
<evidence type="ECO:0000313" key="3">
    <source>
        <dbReference type="Proteomes" id="UP000199361"/>
    </source>
</evidence>
<feature type="compositionally biased region" description="Basic and acidic residues" evidence="1">
    <location>
        <begin position="325"/>
        <end position="337"/>
    </location>
</feature>
<dbReference type="AlphaFoldDB" id="A0A1H9ZB74"/>
<organism evidence="2 3">
    <name type="scientific">Nonomuraea wenchangensis</name>
    <dbReference type="NCBI Taxonomy" id="568860"/>
    <lineage>
        <taxon>Bacteria</taxon>
        <taxon>Bacillati</taxon>
        <taxon>Actinomycetota</taxon>
        <taxon>Actinomycetes</taxon>
        <taxon>Streptosporangiales</taxon>
        <taxon>Streptosporangiaceae</taxon>
        <taxon>Nonomuraea</taxon>
    </lineage>
</organism>
<evidence type="ECO:0000256" key="1">
    <source>
        <dbReference type="SAM" id="MobiDB-lite"/>
    </source>
</evidence>
<feature type="compositionally biased region" description="Basic residues" evidence="1">
    <location>
        <begin position="87"/>
        <end position="96"/>
    </location>
</feature>
<reference evidence="2 3" key="1">
    <citation type="submission" date="2016-10" db="EMBL/GenBank/DDBJ databases">
        <authorList>
            <person name="de Groot N.N."/>
        </authorList>
    </citation>
    <scope>NUCLEOTIDE SEQUENCE [LARGE SCALE GENOMIC DNA]</scope>
    <source>
        <strain evidence="2 3">CGMCC 4.5598</strain>
    </source>
</reference>
<feature type="compositionally biased region" description="Basic residues" evidence="1">
    <location>
        <begin position="7"/>
        <end position="18"/>
    </location>
</feature>
<dbReference type="EMBL" id="FOHX01000001">
    <property type="protein sequence ID" value="SES78717.1"/>
    <property type="molecule type" value="Genomic_DNA"/>
</dbReference>
<feature type="compositionally biased region" description="Pro residues" evidence="1">
    <location>
        <begin position="98"/>
        <end position="108"/>
    </location>
</feature>
<accession>A0A1H9ZB74</accession>
<feature type="region of interest" description="Disordered" evidence="1">
    <location>
        <begin position="1"/>
        <end position="49"/>
    </location>
</feature>
<name>A0A1H9ZB74_9ACTN</name>
<feature type="compositionally biased region" description="Basic residues" evidence="1">
    <location>
        <begin position="176"/>
        <end position="191"/>
    </location>
</feature>
<evidence type="ECO:0000313" key="2">
    <source>
        <dbReference type="EMBL" id="SES78717.1"/>
    </source>
</evidence>
<feature type="compositionally biased region" description="Basic residues" evidence="1">
    <location>
        <begin position="239"/>
        <end position="267"/>
    </location>
</feature>
<feature type="region of interest" description="Disordered" evidence="1">
    <location>
        <begin position="239"/>
        <end position="349"/>
    </location>
</feature>
<dbReference type="Proteomes" id="UP000199361">
    <property type="component" value="Unassembled WGS sequence"/>
</dbReference>
<gene>
    <name evidence="2" type="ORF">SAMN05421811_101339</name>
</gene>
<feature type="region of interest" description="Disordered" evidence="1">
    <location>
        <begin position="68"/>
        <end position="198"/>
    </location>
</feature>
<proteinExistence type="predicted"/>
<feature type="compositionally biased region" description="Low complexity" evidence="1">
    <location>
        <begin position="279"/>
        <end position="296"/>
    </location>
</feature>
<keyword evidence="3" id="KW-1185">Reference proteome</keyword>